<dbReference type="OrthoDB" id="6108017at2759"/>
<dbReference type="PANTHER" id="PTHR22692">
    <property type="entry name" value="MYOSIN VII, XV"/>
    <property type="match status" value="1"/>
</dbReference>
<dbReference type="InterPro" id="IPR002404">
    <property type="entry name" value="IRS_PTB"/>
</dbReference>
<keyword evidence="3" id="KW-1185">Reference proteome</keyword>
<dbReference type="EMBL" id="JABFUD020000001">
    <property type="protein sequence ID" value="KAI5084246.1"/>
    <property type="molecule type" value="Genomic_DNA"/>
</dbReference>
<gene>
    <name evidence="2" type="ORF">GOP47_0000415</name>
</gene>
<evidence type="ECO:0000313" key="2">
    <source>
        <dbReference type="EMBL" id="KAI5084246.1"/>
    </source>
</evidence>
<sequence>MADVEYADQKFSLPSTRQSLQQTLLEEDNNQELPYEDPQILFEEDDNQKLLYKDPQEMIKKKYKLLYNSNQARCCDENELNDEERFDDALAETQHDDAWDVSSVGEEDYIDDNLSPPTKDDLHSGSFANLEQPLGSFKQAFGSSNSFVKVPFGASELSFESFAKVQFMEPIAGPDNSTIVAEASSCSSQAVCNNLIRADDVIRKFGPRIYVEGSEREWKYALLRTAAALPPEEDMFICINDYVDFLRSRCTLYGSCWFYVKQKADPRLPHEMFVAINTAGVYFVQVKTKEQLLHMEFTEICSWGYSNISFSLVTGNMTYNHNHRLLTTQVRTSHW</sequence>
<dbReference type="Gene3D" id="2.30.29.30">
    <property type="entry name" value="Pleckstrin-homology domain (PH domain)/Phosphotyrosine-binding domain (PTB)"/>
    <property type="match status" value="1"/>
</dbReference>
<dbReference type="InterPro" id="IPR051567">
    <property type="entry name" value="Unconventional_Myosin_ATPase"/>
</dbReference>
<dbReference type="Pfam" id="PF02174">
    <property type="entry name" value="IRS"/>
    <property type="match status" value="1"/>
</dbReference>
<dbReference type="PANTHER" id="PTHR22692:SF33">
    <property type="entry name" value="MYOSIN"/>
    <property type="match status" value="1"/>
</dbReference>
<dbReference type="AlphaFoldDB" id="A0A9D4VEP3"/>
<evidence type="ECO:0000313" key="3">
    <source>
        <dbReference type="Proteomes" id="UP000886520"/>
    </source>
</evidence>
<dbReference type="Proteomes" id="UP000886520">
    <property type="component" value="Chromosome 1"/>
</dbReference>
<organism evidence="2 3">
    <name type="scientific">Adiantum capillus-veneris</name>
    <name type="common">Maidenhair fern</name>
    <dbReference type="NCBI Taxonomy" id="13818"/>
    <lineage>
        <taxon>Eukaryota</taxon>
        <taxon>Viridiplantae</taxon>
        <taxon>Streptophyta</taxon>
        <taxon>Embryophyta</taxon>
        <taxon>Tracheophyta</taxon>
        <taxon>Polypodiopsida</taxon>
        <taxon>Polypodiidae</taxon>
        <taxon>Polypodiales</taxon>
        <taxon>Pteridineae</taxon>
        <taxon>Pteridaceae</taxon>
        <taxon>Vittarioideae</taxon>
        <taxon>Adiantum</taxon>
    </lineage>
</organism>
<name>A0A9D4VEP3_ADICA</name>
<evidence type="ECO:0000259" key="1">
    <source>
        <dbReference type="Pfam" id="PF02174"/>
    </source>
</evidence>
<accession>A0A9D4VEP3</accession>
<feature type="domain" description="IRS-type PTB" evidence="1">
    <location>
        <begin position="258"/>
        <end position="319"/>
    </location>
</feature>
<proteinExistence type="predicted"/>
<comment type="caution">
    <text evidence="2">The sequence shown here is derived from an EMBL/GenBank/DDBJ whole genome shotgun (WGS) entry which is preliminary data.</text>
</comment>
<reference evidence="2" key="1">
    <citation type="submission" date="2021-01" db="EMBL/GenBank/DDBJ databases">
        <title>Adiantum capillus-veneris genome.</title>
        <authorList>
            <person name="Fang Y."/>
            <person name="Liao Q."/>
        </authorList>
    </citation>
    <scope>NUCLEOTIDE SEQUENCE</scope>
    <source>
        <strain evidence="2">H3</strain>
        <tissue evidence="2">Leaf</tissue>
    </source>
</reference>
<dbReference type="SUPFAM" id="SSF50729">
    <property type="entry name" value="PH domain-like"/>
    <property type="match status" value="1"/>
</dbReference>
<dbReference type="InterPro" id="IPR011993">
    <property type="entry name" value="PH-like_dom_sf"/>
</dbReference>
<protein>
    <recommendedName>
        <fullName evidence="1">IRS-type PTB domain-containing protein</fullName>
    </recommendedName>
</protein>